<evidence type="ECO:0000313" key="5">
    <source>
        <dbReference type="Proteomes" id="UP000001883"/>
    </source>
</evidence>
<dbReference type="GO" id="GO:0003677">
    <property type="term" value="F:DNA binding"/>
    <property type="evidence" value="ECO:0007669"/>
    <property type="project" value="UniProtKB-KW"/>
</dbReference>
<dbReference type="Pfam" id="PF00210">
    <property type="entry name" value="Ferritin"/>
    <property type="match status" value="1"/>
</dbReference>
<reference evidence="5" key="1">
    <citation type="submission" date="2009-07" db="EMBL/GenBank/DDBJ databases">
        <title>Complete genome sequence of Rothia mucilaginosa DJ.</title>
        <authorList>
            <person name="Yamane K."/>
            <person name="Nambu T."/>
            <person name="Mashimo C."/>
            <person name="Sugimori C."/>
            <person name="Yamanaka T."/>
            <person name="Leung K."/>
            <person name="Fukushima H."/>
        </authorList>
    </citation>
    <scope>NUCLEOTIDE SEQUENCE [LARGE SCALE GENOMIC DNA]</scope>
    <source>
        <strain evidence="5">DY-18</strain>
    </source>
</reference>
<gene>
    <name evidence="4" type="ordered locus">RMDY18_02750</name>
</gene>
<dbReference type="AlphaFoldDB" id="D2NR31"/>
<organism evidence="4 5">
    <name type="scientific">Rothia mucilaginosa (strain DY-18)</name>
    <name type="common">Stomatococcus mucilaginosus</name>
    <dbReference type="NCBI Taxonomy" id="680646"/>
    <lineage>
        <taxon>Bacteria</taxon>
        <taxon>Bacillati</taxon>
        <taxon>Actinomycetota</taxon>
        <taxon>Actinomycetes</taxon>
        <taxon>Micrococcales</taxon>
        <taxon>Micrococcaceae</taxon>
        <taxon>Rothia</taxon>
    </lineage>
</organism>
<dbReference type="PIRSF" id="PIRSF005900">
    <property type="entry name" value="Dps"/>
    <property type="match status" value="1"/>
</dbReference>
<dbReference type="STRING" id="680646.RMDY18_02750"/>
<dbReference type="PRINTS" id="PR01346">
    <property type="entry name" value="HELNAPAPROT"/>
</dbReference>
<dbReference type="Proteomes" id="UP000001883">
    <property type="component" value="Chromosome"/>
</dbReference>
<comment type="similarity">
    <text evidence="1 2">Belongs to the Dps family.</text>
</comment>
<dbReference type="InterPro" id="IPR002177">
    <property type="entry name" value="DPS_DNA-bd"/>
</dbReference>
<sequence>MKETIMAFANYTAPGLTLEEGKGISEVLQARLHDLNDLHLLLKHAHWNVTGPGFIAVHEMIDPQVDTVREFVDAIAERMATLGATPNGLAGALVAQRTVEDYPVGRARVADHLHALNDVYTRVIEAHRKAIAFAGESDPVTEDLLIGQTAELEKFQWFIRAFLENSAGEISE</sequence>
<dbReference type="InterPro" id="IPR009078">
    <property type="entry name" value="Ferritin-like_SF"/>
</dbReference>
<reference evidence="4 5" key="3">
    <citation type="journal article" date="2010" name="Sequencing">
        <title>Complete Genome Sequence of Rothia mucilaginosa DY-18: A Clinical Isolate with Dense Meshwork-Like Structures from a Persistent Apical Periodontitis Lesion.</title>
        <authorList>
            <person name="Yamane K."/>
            <person name="Nambu T."/>
            <person name="Yamanaka T."/>
            <person name="Mashimo C."/>
            <person name="Sugimori C."/>
            <person name="Leung K.-P."/>
            <person name="Fukushima H."/>
        </authorList>
    </citation>
    <scope>NUCLEOTIDE SEQUENCE [LARGE SCALE GENOMIC DNA]</scope>
    <source>
        <strain evidence="4 5">DY-18</strain>
    </source>
</reference>
<feature type="domain" description="Ferritin/DPS" evidence="3">
    <location>
        <begin position="27"/>
        <end position="165"/>
    </location>
</feature>
<dbReference type="KEGG" id="rmu:RMDY18_02750"/>
<proteinExistence type="inferred from homology"/>
<evidence type="ECO:0000256" key="1">
    <source>
        <dbReference type="ARBA" id="ARBA00009497"/>
    </source>
</evidence>
<dbReference type="PROSITE" id="PS00818">
    <property type="entry name" value="DPS_1"/>
    <property type="match status" value="1"/>
</dbReference>
<dbReference type="HOGENOM" id="CLU_098183_1_0_11"/>
<accession>D2NR31</accession>
<reference evidence="4 5" key="2">
    <citation type="journal article" date="2010" name="J Osaka Dent Univ">
        <title>Isolation and identification of Rothia mucilaginosa from persistent apical periodontitis lesions.</title>
        <authorList>
            <person name="Yamane K."/>
            <person name="Yoshida M."/>
            <person name="Fujihira T."/>
            <person name="Baba T."/>
            <person name="Tsuji N."/>
            <person name="Hayashi H."/>
            <person name="Sugimori C."/>
            <person name="Yamanaka T."/>
            <person name="Mashimo C."/>
            <person name="Nambu T."/>
            <person name="Kawai H."/>
            <person name="Fukushima H."/>
        </authorList>
    </citation>
    <scope>NUCLEOTIDE SEQUENCE [LARGE SCALE GENOMIC DNA]</scope>
    <source>
        <strain evidence="4 5">DY-18</strain>
    </source>
</reference>
<dbReference type="PANTHER" id="PTHR42932:SF3">
    <property type="entry name" value="DNA PROTECTION DURING STARVATION PROTEIN"/>
    <property type="match status" value="1"/>
</dbReference>
<protein>
    <submittedName>
        <fullName evidence="4">DNA-binding ferritin-like protein</fullName>
    </submittedName>
</protein>
<dbReference type="EMBL" id="AP011540">
    <property type="protein sequence ID" value="BAI64107.1"/>
    <property type="molecule type" value="Genomic_DNA"/>
</dbReference>
<dbReference type="PROSITE" id="PS00819">
    <property type="entry name" value="DPS_2"/>
    <property type="match status" value="1"/>
</dbReference>
<keyword evidence="4" id="KW-0238">DNA-binding</keyword>
<keyword evidence="5" id="KW-1185">Reference proteome</keyword>
<dbReference type="InterPro" id="IPR008331">
    <property type="entry name" value="Ferritin_DPS_dom"/>
</dbReference>
<dbReference type="GO" id="GO:0008199">
    <property type="term" value="F:ferric iron binding"/>
    <property type="evidence" value="ECO:0007669"/>
    <property type="project" value="InterPro"/>
</dbReference>
<dbReference type="InterPro" id="IPR023188">
    <property type="entry name" value="DPS_DNA-bd_CS"/>
</dbReference>
<dbReference type="PANTHER" id="PTHR42932">
    <property type="entry name" value="GENERAL STRESS PROTEIN 20U"/>
    <property type="match status" value="1"/>
</dbReference>
<evidence type="ECO:0000313" key="4">
    <source>
        <dbReference type="EMBL" id="BAI64107.1"/>
    </source>
</evidence>
<dbReference type="SUPFAM" id="SSF47240">
    <property type="entry name" value="Ferritin-like"/>
    <property type="match status" value="1"/>
</dbReference>
<name>D2NR31_ROTMD</name>
<dbReference type="Gene3D" id="1.20.1260.10">
    <property type="match status" value="1"/>
</dbReference>
<dbReference type="eggNOG" id="COG0783">
    <property type="taxonomic scope" value="Bacteria"/>
</dbReference>
<evidence type="ECO:0000256" key="2">
    <source>
        <dbReference type="RuleBase" id="RU003875"/>
    </source>
</evidence>
<evidence type="ECO:0000259" key="3">
    <source>
        <dbReference type="Pfam" id="PF00210"/>
    </source>
</evidence>
<dbReference type="GO" id="GO:0016722">
    <property type="term" value="F:oxidoreductase activity, acting on metal ions"/>
    <property type="evidence" value="ECO:0007669"/>
    <property type="project" value="InterPro"/>
</dbReference>
<dbReference type="NCBIfam" id="NF006975">
    <property type="entry name" value="PRK09448.1"/>
    <property type="match status" value="1"/>
</dbReference>
<dbReference type="InterPro" id="IPR012347">
    <property type="entry name" value="Ferritin-like"/>
</dbReference>
<dbReference type="CDD" id="cd01043">
    <property type="entry name" value="DPS"/>
    <property type="match status" value="1"/>
</dbReference>